<dbReference type="InterPro" id="IPR006260">
    <property type="entry name" value="TonB/TolA_C"/>
</dbReference>
<evidence type="ECO:0000256" key="9">
    <source>
        <dbReference type="ARBA" id="ARBA00023136"/>
    </source>
</evidence>
<comment type="similarity">
    <text evidence="2">Belongs to the TonB family.</text>
</comment>
<dbReference type="NCBIfam" id="TIGR01352">
    <property type="entry name" value="tonB_Cterm"/>
    <property type="match status" value="1"/>
</dbReference>
<dbReference type="GO" id="GO:0005886">
    <property type="term" value="C:plasma membrane"/>
    <property type="evidence" value="ECO:0007669"/>
    <property type="project" value="UniProtKB-SubCell"/>
</dbReference>
<feature type="chain" id="PRO_5002135588" description="TonB C-terminal domain-containing protein" evidence="10">
    <location>
        <begin position="21"/>
        <end position="348"/>
    </location>
</feature>
<keyword evidence="7" id="KW-0653">Protein transport</keyword>
<dbReference type="InterPro" id="IPR051045">
    <property type="entry name" value="TonB-dependent_transducer"/>
</dbReference>
<dbReference type="GO" id="GO:0015031">
    <property type="term" value="P:protein transport"/>
    <property type="evidence" value="ECO:0007669"/>
    <property type="project" value="UniProtKB-KW"/>
</dbReference>
<gene>
    <name evidence="12" type="ORF">JF50_09235</name>
</gene>
<evidence type="ECO:0000256" key="2">
    <source>
        <dbReference type="ARBA" id="ARBA00006555"/>
    </source>
</evidence>
<evidence type="ECO:0000256" key="7">
    <source>
        <dbReference type="ARBA" id="ARBA00022927"/>
    </source>
</evidence>
<keyword evidence="9" id="KW-0472">Membrane</keyword>
<dbReference type="GO" id="GO:0055085">
    <property type="term" value="P:transmembrane transport"/>
    <property type="evidence" value="ECO:0007669"/>
    <property type="project" value="InterPro"/>
</dbReference>
<feature type="signal peptide" evidence="10">
    <location>
        <begin position="1"/>
        <end position="20"/>
    </location>
</feature>
<accession>A0A0C1MRU8</accession>
<keyword evidence="5" id="KW-0997">Cell inner membrane</keyword>
<keyword evidence="4" id="KW-1003">Cell membrane</keyword>
<dbReference type="PROSITE" id="PS52015">
    <property type="entry name" value="TONB_CTD"/>
    <property type="match status" value="1"/>
</dbReference>
<name>A0A0C1MRU8_9GAMM</name>
<keyword evidence="3" id="KW-0813">Transport</keyword>
<organism evidence="12 13">
    <name type="scientific">Pseudoalteromonas luteoviolacea</name>
    <dbReference type="NCBI Taxonomy" id="43657"/>
    <lineage>
        <taxon>Bacteria</taxon>
        <taxon>Pseudomonadati</taxon>
        <taxon>Pseudomonadota</taxon>
        <taxon>Gammaproteobacteria</taxon>
        <taxon>Alteromonadales</taxon>
        <taxon>Pseudoalteromonadaceae</taxon>
        <taxon>Pseudoalteromonas</taxon>
    </lineage>
</organism>
<comment type="caution">
    <text evidence="12">The sequence shown here is derived from an EMBL/GenBank/DDBJ whole genome shotgun (WGS) entry which is preliminary data.</text>
</comment>
<feature type="domain" description="TonB C-terminal" evidence="11">
    <location>
        <begin position="29"/>
        <end position="126"/>
    </location>
</feature>
<dbReference type="InterPro" id="IPR037682">
    <property type="entry name" value="TonB_C"/>
</dbReference>
<dbReference type="AlphaFoldDB" id="A0A0C1MRU8"/>
<reference evidence="12 13" key="1">
    <citation type="submission" date="2014-12" db="EMBL/GenBank/DDBJ databases">
        <title>Draft Genome Sequence of Pseudoalteromonas luteoviolacea HI1.</title>
        <authorList>
            <person name="Asahina A.Y."/>
            <person name="Hadfield M.G."/>
        </authorList>
    </citation>
    <scope>NUCLEOTIDE SEQUENCE [LARGE SCALE GENOMIC DNA]</scope>
    <source>
        <strain evidence="12 13">HI1</strain>
    </source>
</reference>
<evidence type="ECO:0000259" key="11">
    <source>
        <dbReference type="PROSITE" id="PS52015"/>
    </source>
</evidence>
<dbReference type="Pfam" id="PF03544">
    <property type="entry name" value="TonB_C"/>
    <property type="match status" value="1"/>
</dbReference>
<evidence type="ECO:0000256" key="5">
    <source>
        <dbReference type="ARBA" id="ARBA00022519"/>
    </source>
</evidence>
<evidence type="ECO:0000256" key="1">
    <source>
        <dbReference type="ARBA" id="ARBA00004383"/>
    </source>
</evidence>
<comment type="subcellular location">
    <subcellularLocation>
        <location evidence="1">Cell inner membrane</location>
        <topology evidence="1">Single-pass membrane protein</topology>
        <orientation evidence="1">Periplasmic side</orientation>
    </subcellularLocation>
</comment>
<evidence type="ECO:0000256" key="3">
    <source>
        <dbReference type="ARBA" id="ARBA00022448"/>
    </source>
</evidence>
<keyword evidence="10" id="KW-0732">Signal</keyword>
<dbReference type="Proteomes" id="UP000031327">
    <property type="component" value="Unassembled WGS sequence"/>
</dbReference>
<sequence length="348" mass="39466">MKLISALLLAASTFTYAAKAAQTGEDLSAEVIDAVPINKPAAVFPRLAANRGREGWVQLSYVINEKGEVESPVIEYSSGHASFERSALKAVNQWKFKPALQNNKPVKQCKNQVQMSFYLPDAPRSVSSSFLNRYKKIGKKIDSNDLELIPELFGEMRERKLKNFTEDTYYWVAKARYYAATGDKYRELHAIIRVINARKGYIPDDMFIAFLSRATVLNLEHNLLFYALHTFERLSEFPGAQASINKLKPFIDKADALIKDDSKTIWVKGKIKRSLWSHKLVRNAFTIADINGSLSSLEVRCKNQFSSYDVKPGLKWNIPKNWQGCQVYVYGEKGASFHLVETPHGEEV</sequence>
<dbReference type="RefSeq" id="WP_039609154.1">
    <property type="nucleotide sequence ID" value="NZ_JWIC01000005.1"/>
</dbReference>
<dbReference type="SUPFAM" id="SSF74653">
    <property type="entry name" value="TolA/TonB C-terminal domain"/>
    <property type="match status" value="1"/>
</dbReference>
<evidence type="ECO:0000256" key="8">
    <source>
        <dbReference type="ARBA" id="ARBA00022989"/>
    </source>
</evidence>
<evidence type="ECO:0000256" key="10">
    <source>
        <dbReference type="SAM" id="SignalP"/>
    </source>
</evidence>
<dbReference type="Gene3D" id="3.30.1150.10">
    <property type="match status" value="1"/>
</dbReference>
<keyword evidence="8" id="KW-1133">Transmembrane helix</keyword>
<evidence type="ECO:0000313" key="12">
    <source>
        <dbReference type="EMBL" id="KID57383.1"/>
    </source>
</evidence>
<evidence type="ECO:0000256" key="4">
    <source>
        <dbReference type="ARBA" id="ARBA00022475"/>
    </source>
</evidence>
<dbReference type="EMBL" id="JWIC01000005">
    <property type="protein sequence ID" value="KID57383.1"/>
    <property type="molecule type" value="Genomic_DNA"/>
</dbReference>
<keyword evidence="6" id="KW-0812">Transmembrane</keyword>
<dbReference type="PANTHER" id="PTHR33446">
    <property type="entry name" value="PROTEIN TONB-RELATED"/>
    <property type="match status" value="1"/>
</dbReference>
<proteinExistence type="inferred from homology"/>
<protein>
    <recommendedName>
        <fullName evidence="11">TonB C-terminal domain-containing protein</fullName>
    </recommendedName>
</protein>
<evidence type="ECO:0000313" key="13">
    <source>
        <dbReference type="Proteomes" id="UP000031327"/>
    </source>
</evidence>
<dbReference type="OrthoDB" id="5956919at2"/>
<evidence type="ECO:0000256" key="6">
    <source>
        <dbReference type="ARBA" id="ARBA00022692"/>
    </source>
</evidence>